<accession>A0ABR8S847</accession>
<keyword evidence="3" id="KW-1185">Reference proteome</keyword>
<dbReference type="Pfam" id="PF13409">
    <property type="entry name" value="GST_N_2"/>
    <property type="match status" value="1"/>
</dbReference>
<dbReference type="Proteomes" id="UP000634919">
    <property type="component" value="Unassembled WGS sequence"/>
</dbReference>
<dbReference type="Gene3D" id="1.20.1050.10">
    <property type="match status" value="1"/>
</dbReference>
<protein>
    <submittedName>
        <fullName evidence="2">Glutathione S-transferase N-terminal domain-containing protein</fullName>
    </submittedName>
</protein>
<gene>
    <name evidence="2" type="ORF">H9646_04075</name>
</gene>
<reference evidence="2 3" key="1">
    <citation type="submission" date="2020-08" db="EMBL/GenBank/DDBJ databases">
        <title>A Genomic Blueprint of the Chicken Gut Microbiome.</title>
        <authorList>
            <person name="Gilroy R."/>
            <person name="Ravi A."/>
            <person name="Getino M."/>
            <person name="Pursley I."/>
            <person name="Horton D.L."/>
            <person name="Alikhan N.-F."/>
            <person name="Baker D."/>
            <person name="Gharbi K."/>
            <person name="Hall N."/>
            <person name="Watson M."/>
            <person name="Adriaenssens E.M."/>
            <person name="Foster-Nyarko E."/>
            <person name="Jarju S."/>
            <person name="Secka A."/>
            <person name="Antonio M."/>
            <person name="Oren A."/>
            <person name="Chaudhuri R."/>
            <person name="La Ragione R.M."/>
            <person name="Hildebrand F."/>
            <person name="Pallen M.J."/>
        </authorList>
    </citation>
    <scope>NUCLEOTIDE SEQUENCE [LARGE SCALE GENOMIC DNA]</scope>
    <source>
        <strain evidence="2 3">Sa2CVA6</strain>
    </source>
</reference>
<dbReference type="InterPro" id="IPR036249">
    <property type="entry name" value="Thioredoxin-like_sf"/>
</dbReference>
<dbReference type="EMBL" id="JACSQK010000002">
    <property type="protein sequence ID" value="MBD7959650.1"/>
    <property type="molecule type" value="Genomic_DNA"/>
</dbReference>
<evidence type="ECO:0000259" key="1">
    <source>
        <dbReference type="PROSITE" id="PS50404"/>
    </source>
</evidence>
<dbReference type="PROSITE" id="PS50404">
    <property type="entry name" value="GST_NTER"/>
    <property type="match status" value="1"/>
</dbReference>
<feature type="domain" description="GST N-terminal" evidence="1">
    <location>
        <begin position="1"/>
        <end position="80"/>
    </location>
</feature>
<dbReference type="RefSeq" id="WP_191722061.1">
    <property type="nucleotide sequence ID" value="NZ_JACSQK010000002.1"/>
</dbReference>
<evidence type="ECO:0000313" key="3">
    <source>
        <dbReference type="Proteomes" id="UP000634919"/>
    </source>
</evidence>
<comment type="caution">
    <text evidence="2">The sequence shown here is derived from an EMBL/GenBank/DDBJ whole genome shotgun (WGS) entry which is preliminary data.</text>
</comment>
<organism evidence="2 3">
    <name type="scientific">Comamonas avium</name>
    <dbReference type="NCBI Taxonomy" id="2762231"/>
    <lineage>
        <taxon>Bacteria</taxon>
        <taxon>Pseudomonadati</taxon>
        <taxon>Pseudomonadota</taxon>
        <taxon>Betaproteobacteria</taxon>
        <taxon>Burkholderiales</taxon>
        <taxon>Comamonadaceae</taxon>
        <taxon>Comamonas</taxon>
    </lineage>
</organism>
<dbReference type="InterPro" id="IPR004045">
    <property type="entry name" value="Glutathione_S-Trfase_N"/>
</dbReference>
<proteinExistence type="predicted"/>
<dbReference type="SUPFAM" id="SSF52833">
    <property type="entry name" value="Thioredoxin-like"/>
    <property type="match status" value="1"/>
</dbReference>
<dbReference type="Gene3D" id="3.40.30.10">
    <property type="entry name" value="Glutaredoxin"/>
    <property type="match status" value="1"/>
</dbReference>
<sequence>MQLFLNTTSPFARVARVIVLERGLADRVDLVWSDPWGNDPALLATHPQLRIPVLVTSDGHAIAESLLIAQYLDQCGSGTPLVPAEQAASVLARTSVAYGLMESAFNLVIARKYEGAQAADSSVMGQRRLAALARALHRIETSLPALPGTALSLDQITTAVALEYVMFRLPGMLPAGTSAQTQQWLAQIQQRPSLMTTAFH</sequence>
<name>A0ABR8S847_9BURK</name>
<evidence type="ECO:0000313" key="2">
    <source>
        <dbReference type="EMBL" id="MBD7959650.1"/>
    </source>
</evidence>